<dbReference type="EMBL" id="JAEUBG010002873">
    <property type="protein sequence ID" value="KAH3683915.1"/>
    <property type="molecule type" value="Genomic_DNA"/>
</dbReference>
<reference evidence="3" key="2">
    <citation type="submission" date="2021-01" db="EMBL/GenBank/DDBJ databases">
        <authorList>
            <person name="Schikora-Tamarit M.A."/>
        </authorList>
    </citation>
    <scope>NUCLEOTIDE SEQUENCE</scope>
    <source>
        <strain evidence="3">CBS2887</strain>
    </source>
</reference>
<feature type="compositionally biased region" description="Low complexity" evidence="1">
    <location>
        <begin position="9"/>
        <end position="23"/>
    </location>
</feature>
<keyword evidence="2" id="KW-0472">Membrane</keyword>
<keyword evidence="2" id="KW-1133">Transmembrane helix</keyword>
<dbReference type="Proteomes" id="UP000774326">
    <property type="component" value="Unassembled WGS sequence"/>
</dbReference>
<keyword evidence="4" id="KW-1185">Reference proteome</keyword>
<gene>
    <name evidence="3" type="ORF">WICPIJ_005115</name>
</gene>
<sequence length="123" mass="12470">MCWFSDGGSTSSELEYETSSPSSAQSISVLQEAPEGLELEDCTGVEPPSESASEIALSSQSIPSAYSSHSWYGSDSYSSSSSSSSAEPSSSQEMLSSSSTISVILGSGCFGVAFGAVFGAAFG</sequence>
<keyword evidence="2" id="KW-0812">Transmembrane</keyword>
<dbReference type="AlphaFoldDB" id="A0A9P8TM97"/>
<comment type="caution">
    <text evidence="3">The sequence shown here is derived from an EMBL/GenBank/DDBJ whole genome shotgun (WGS) entry which is preliminary data.</text>
</comment>
<proteinExistence type="predicted"/>
<feature type="transmembrane region" description="Helical" evidence="2">
    <location>
        <begin position="101"/>
        <end position="122"/>
    </location>
</feature>
<evidence type="ECO:0000313" key="3">
    <source>
        <dbReference type="EMBL" id="KAH3683915.1"/>
    </source>
</evidence>
<name>A0A9P8TM97_WICPI</name>
<reference evidence="3" key="1">
    <citation type="journal article" date="2021" name="Open Biol.">
        <title>Shared evolutionary footprints suggest mitochondrial oxidative damage underlies multiple complex I losses in fungi.</title>
        <authorList>
            <person name="Schikora-Tamarit M.A."/>
            <person name="Marcet-Houben M."/>
            <person name="Nosek J."/>
            <person name="Gabaldon T."/>
        </authorList>
    </citation>
    <scope>NUCLEOTIDE SEQUENCE</scope>
    <source>
        <strain evidence="3">CBS2887</strain>
    </source>
</reference>
<evidence type="ECO:0000256" key="2">
    <source>
        <dbReference type="SAM" id="Phobius"/>
    </source>
</evidence>
<evidence type="ECO:0000313" key="4">
    <source>
        <dbReference type="Proteomes" id="UP000774326"/>
    </source>
</evidence>
<accession>A0A9P8TM97</accession>
<organism evidence="3 4">
    <name type="scientific">Wickerhamomyces pijperi</name>
    <name type="common">Yeast</name>
    <name type="synonym">Pichia pijperi</name>
    <dbReference type="NCBI Taxonomy" id="599730"/>
    <lineage>
        <taxon>Eukaryota</taxon>
        <taxon>Fungi</taxon>
        <taxon>Dikarya</taxon>
        <taxon>Ascomycota</taxon>
        <taxon>Saccharomycotina</taxon>
        <taxon>Saccharomycetes</taxon>
        <taxon>Phaffomycetales</taxon>
        <taxon>Wickerhamomycetaceae</taxon>
        <taxon>Wickerhamomyces</taxon>
    </lineage>
</organism>
<feature type="region of interest" description="Disordered" evidence="1">
    <location>
        <begin position="65"/>
        <end position="92"/>
    </location>
</feature>
<protein>
    <submittedName>
        <fullName evidence="3">Uncharacterized protein</fullName>
    </submittedName>
</protein>
<feature type="region of interest" description="Disordered" evidence="1">
    <location>
        <begin position="1"/>
        <end position="27"/>
    </location>
</feature>
<evidence type="ECO:0000256" key="1">
    <source>
        <dbReference type="SAM" id="MobiDB-lite"/>
    </source>
</evidence>